<dbReference type="GO" id="GO:0008927">
    <property type="term" value="F:mannonate dehydratase activity"/>
    <property type="evidence" value="ECO:0007669"/>
    <property type="project" value="UniProtKB-UniRule"/>
</dbReference>
<name>A0A1Q5PI08_9BACT</name>
<accession>A0A1Q5PI08</accession>
<dbReference type="PANTHER" id="PTHR30387">
    <property type="entry name" value="MANNONATE DEHYDRATASE"/>
    <property type="match status" value="1"/>
</dbReference>
<dbReference type="FunFam" id="3.20.20.150:FF:000010">
    <property type="entry name" value="Mannonate dehydratase"/>
    <property type="match status" value="1"/>
</dbReference>
<dbReference type="PIRSF" id="PIRSF016049">
    <property type="entry name" value="Man_dehyd"/>
    <property type="match status" value="1"/>
</dbReference>
<dbReference type="PANTHER" id="PTHR30387:SF2">
    <property type="entry name" value="MANNONATE DEHYDRATASE"/>
    <property type="match status" value="1"/>
</dbReference>
<dbReference type="InterPro" id="IPR036237">
    <property type="entry name" value="Xyl_isomerase-like_sf"/>
</dbReference>
<comment type="caution">
    <text evidence="10">The sequence shown here is derived from an EMBL/GenBank/DDBJ whole genome shotgun (WGS) entry which is preliminary data.</text>
</comment>
<evidence type="ECO:0000256" key="2">
    <source>
        <dbReference type="ARBA" id="ARBA00002713"/>
    </source>
</evidence>
<keyword evidence="8 9" id="KW-0456">Lyase</keyword>
<evidence type="ECO:0000256" key="3">
    <source>
        <dbReference type="ARBA" id="ARBA00004892"/>
    </source>
</evidence>
<evidence type="ECO:0000313" key="10">
    <source>
        <dbReference type="EMBL" id="OKL41865.1"/>
    </source>
</evidence>
<dbReference type="GO" id="GO:0008198">
    <property type="term" value="F:ferrous iron binding"/>
    <property type="evidence" value="ECO:0007669"/>
    <property type="project" value="TreeGrafter"/>
</dbReference>
<reference evidence="10 11" key="1">
    <citation type="submission" date="2016-03" db="EMBL/GenBank/DDBJ databases">
        <title>Genome sequence of Pontibacter sp. nov., of the family cytophagaceae, isolated from marine sediment of the Yellow Sea, China.</title>
        <authorList>
            <person name="Zhang G."/>
            <person name="Zhang R."/>
        </authorList>
    </citation>
    <scope>NUCLEOTIDE SEQUENCE [LARGE SCALE GENOMIC DNA]</scope>
    <source>
        <strain evidence="10 11">S10-8</strain>
    </source>
</reference>
<evidence type="ECO:0000256" key="9">
    <source>
        <dbReference type="HAMAP-Rule" id="MF_00106"/>
    </source>
</evidence>
<evidence type="ECO:0000256" key="7">
    <source>
        <dbReference type="ARBA" id="ARBA00023211"/>
    </source>
</evidence>
<keyword evidence="6 9" id="KW-0408">Iron</keyword>
<comment type="catalytic activity">
    <reaction evidence="1 9">
        <text>D-mannonate = 2-dehydro-3-deoxy-D-gluconate + H2O</text>
        <dbReference type="Rhea" id="RHEA:20097"/>
        <dbReference type="ChEBI" id="CHEBI:15377"/>
        <dbReference type="ChEBI" id="CHEBI:17767"/>
        <dbReference type="ChEBI" id="CHEBI:57990"/>
        <dbReference type="EC" id="4.2.1.8"/>
    </reaction>
</comment>
<dbReference type="RefSeq" id="WP_073850312.1">
    <property type="nucleotide sequence ID" value="NZ_LVWA01000002.1"/>
</dbReference>
<dbReference type="GO" id="GO:0030145">
    <property type="term" value="F:manganese ion binding"/>
    <property type="evidence" value="ECO:0007669"/>
    <property type="project" value="TreeGrafter"/>
</dbReference>
<comment type="similarity">
    <text evidence="4 9">Belongs to the mannonate dehydratase family.</text>
</comment>
<evidence type="ECO:0000256" key="5">
    <source>
        <dbReference type="ARBA" id="ARBA00012927"/>
    </source>
</evidence>
<evidence type="ECO:0000313" key="11">
    <source>
        <dbReference type="Proteomes" id="UP000186551"/>
    </source>
</evidence>
<organism evidence="10 11">
    <name type="scientific">Pontibacter flavimaris</name>
    <dbReference type="NCBI Taxonomy" id="1797110"/>
    <lineage>
        <taxon>Bacteria</taxon>
        <taxon>Pseudomonadati</taxon>
        <taxon>Bacteroidota</taxon>
        <taxon>Cytophagia</taxon>
        <taxon>Cytophagales</taxon>
        <taxon>Hymenobacteraceae</taxon>
        <taxon>Pontibacter</taxon>
    </lineage>
</organism>
<protein>
    <recommendedName>
        <fullName evidence="5 9">Mannonate dehydratase</fullName>
        <ecNumber evidence="5 9">4.2.1.8</ecNumber>
    </recommendedName>
    <alternativeName>
        <fullName evidence="9">D-mannonate hydro-lyase</fullName>
    </alternativeName>
</protein>
<comment type="cofactor">
    <cofactor evidence="9">
        <name>Fe(2+)</name>
        <dbReference type="ChEBI" id="CHEBI:29033"/>
    </cofactor>
    <cofactor evidence="9">
        <name>Mn(2+)</name>
        <dbReference type="ChEBI" id="CHEBI:29035"/>
    </cofactor>
</comment>
<comment type="pathway">
    <text evidence="3 9">Carbohydrate metabolism; pentose and glucuronate interconversion.</text>
</comment>
<dbReference type="SUPFAM" id="SSF51658">
    <property type="entry name" value="Xylose isomerase-like"/>
    <property type="match status" value="1"/>
</dbReference>
<dbReference type="HAMAP" id="MF_00106">
    <property type="entry name" value="UxuA"/>
    <property type="match status" value="1"/>
</dbReference>
<dbReference type="EMBL" id="LVWA01000002">
    <property type="protein sequence ID" value="OKL41865.1"/>
    <property type="molecule type" value="Genomic_DNA"/>
</dbReference>
<gene>
    <name evidence="9" type="primary">uxuA</name>
    <name evidence="10" type="ORF">A3841_07550</name>
</gene>
<dbReference type="STRING" id="1797110.A3841_07550"/>
<sequence length="412" mass="46399">MSLEQTWRWYGPKDPVSLADIRQAGATGIVTALHHLPNGEVWTVDEIMTRKAMIELAGLTWSVVESVPVHEDIKKRTGNYERYIANYKQTLRNLGTCGIDIVCYNFMPVLDWTRTDLDYLMPDGSTALRFDATAFAAFELYLLKRPGAAQHYSEAQQQKAKQYLEMLTDEQESILIKNIIAGLPGSEEGYTLEAFQEVLSTYDTIGPKELKENLIYFLRQVIPAAEEAGVVMAIHPDDPPYPILGLPRVVSTEQDIMDLYEAVDSPNNGLTFCTGSFGVRPDNDLAGMVQRLGNRIHFIHLRSTRRDEEGNFYEADHLDGDVDMFAVMKALLEEQNARKAAGRKDLRMPFRPDHGHKMLDDLTKKTNPGYSAIGRLRGLAELRGLQLAIERFMEQKSKLSESIAQTTQAPKA</sequence>
<evidence type="ECO:0000256" key="8">
    <source>
        <dbReference type="ARBA" id="ARBA00023239"/>
    </source>
</evidence>
<dbReference type="UniPathway" id="UPA00246"/>
<dbReference type="NCBIfam" id="NF003027">
    <property type="entry name" value="PRK03906.1"/>
    <property type="match status" value="1"/>
</dbReference>
<comment type="function">
    <text evidence="2 9">Catalyzes the dehydration of D-mannonate.</text>
</comment>
<evidence type="ECO:0000256" key="6">
    <source>
        <dbReference type="ARBA" id="ARBA00023004"/>
    </source>
</evidence>
<dbReference type="Pfam" id="PF03786">
    <property type="entry name" value="UxuA"/>
    <property type="match status" value="1"/>
</dbReference>
<dbReference type="OrthoDB" id="9780250at2"/>
<dbReference type="NCBIfam" id="TIGR00695">
    <property type="entry name" value="uxuA"/>
    <property type="match status" value="1"/>
</dbReference>
<dbReference type="EC" id="4.2.1.8" evidence="5 9"/>
<evidence type="ECO:0000256" key="1">
    <source>
        <dbReference type="ARBA" id="ARBA00001794"/>
    </source>
</evidence>
<dbReference type="InterPro" id="IPR004628">
    <property type="entry name" value="Man_deHydtase"/>
</dbReference>
<dbReference type="GO" id="GO:0042840">
    <property type="term" value="P:D-glucuronate catabolic process"/>
    <property type="evidence" value="ECO:0007669"/>
    <property type="project" value="TreeGrafter"/>
</dbReference>
<dbReference type="Proteomes" id="UP000186551">
    <property type="component" value="Unassembled WGS sequence"/>
</dbReference>
<evidence type="ECO:0000256" key="4">
    <source>
        <dbReference type="ARBA" id="ARBA00007389"/>
    </source>
</evidence>
<dbReference type="Gene3D" id="3.20.20.150">
    <property type="entry name" value="Divalent-metal-dependent TIM barrel enzymes"/>
    <property type="match status" value="1"/>
</dbReference>
<keyword evidence="7 9" id="KW-0464">Manganese</keyword>
<keyword evidence="11" id="KW-1185">Reference proteome</keyword>
<proteinExistence type="inferred from homology"/>
<dbReference type="AlphaFoldDB" id="A0A1Q5PI08"/>